<dbReference type="Pfam" id="PF04909">
    <property type="entry name" value="Amidohydro_2"/>
    <property type="match status" value="1"/>
</dbReference>
<keyword evidence="1" id="KW-0456">Lyase</keyword>
<gene>
    <name evidence="3" type="ORF">H0264_24395</name>
</gene>
<dbReference type="GO" id="GO:0019748">
    <property type="term" value="P:secondary metabolic process"/>
    <property type="evidence" value="ECO:0007669"/>
    <property type="project" value="TreeGrafter"/>
</dbReference>
<dbReference type="PANTHER" id="PTHR21240:SF28">
    <property type="entry name" value="ISO-OROTATE DECARBOXYLASE (EUROFUNG)"/>
    <property type="match status" value="1"/>
</dbReference>
<accession>A0A7D6VBS3</accession>
<dbReference type="PANTHER" id="PTHR21240">
    <property type="entry name" value="2-AMINO-3-CARBOXYLMUCONATE-6-SEMIALDEHYDE DECARBOXYLASE"/>
    <property type="match status" value="1"/>
</dbReference>
<feature type="domain" description="Amidohydrolase-related" evidence="2">
    <location>
        <begin position="3"/>
        <end position="311"/>
    </location>
</feature>
<dbReference type="Proteomes" id="UP000515512">
    <property type="component" value="Chromosome"/>
</dbReference>
<dbReference type="KEGG" id="nhu:H0264_24395"/>
<keyword evidence="3" id="KW-0378">Hydrolase</keyword>
<dbReference type="Gene3D" id="3.20.20.140">
    <property type="entry name" value="Metal-dependent hydrolases"/>
    <property type="match status" value="1"/>
</dbReference>
<dbReference type="EMBL" id="CP059399">
    <property type="protein sequence ID" value="QLY28495.1"/>
    <property type="molecule type" value="Genomic_DNA"/>
</dbReference>
<keyword evidence="4" id="KW-1185">Reference proteome</keyword>
<reference evidence="3 4" key="1">
    <citation type="submission" date="2020-07" db="EMBL/GenBank/DDBJ databases">
        <authorList>
            <person name="Zhuang K."/>
            <person name="Ran Y."/>
        </authorList>
    </citation>
    <scope>NUCLEOTIDE SEQUENCE [LARGE SCALE GENOMIC DNA]</scope>
    <source>
        <strain evidence="3 4">WCH-YHL-001</strain>
    </source>
</reference>
<dbReference type="AlphaFoldDB" id="A0A7D6VBS3"/>
<evidence type="ECO:0000313" key="4">
    <source>
        <dbReference type="Proteomes" id="UP000515512"/>
    </source>
</evidence>
<dbReference type="InterPro" id="IPR006680">
    <property type="entry name" value="Amidohydro-rel"/>
</dbReference>
<evidence type="ECO:0000256" key="1">
    <source>
        <dbReference type="ARBA" id="ARBA00023239"/>
    </source>
</evidence>
<dbReference type="GO" id="GO:0016787">
    <property type="term" value="F:hydrolase activity"/>
    <property type="evidence" value="ECO:0007669"/>
    <property type="project" value="UniProtKB-KW"/>
</dbReference>
<dbReference type="GO" id="GO:0005737">
    <property type="term" value="C:cytoplasm"/>
    <property type="evidence" value="ECO:0007669"/>
    <property type="project" value="TreeGrafter"/>
</dbReference>
<organism evidence="3 4">
    <name type="scientific">Nocardia huaxiensis</name>
    <dbReference type="NCBI Taxonomy" id="2755382"/>
    <lineage>
        <taxon>Bacteria</taxon>
        <taxon>Bacillati</taxon>
        <taxon>Actinomycetota</taxon>
        <taxon>Actinomycetes</taxon>
        <taxon>Mycobacteriales</taxon>
        <taxon>Nocardiaceae</taxon>
        <taxon>Nocardia</taxon>
    </lineage>
</organism>
<name>A0A7D6VBS3_9NOCA</name>
<dbReference type="GO" id="GO:0016831">
    <property type="term" value="F:carboxy-lyase activity"/>
    <property type="evidence" value="ECO:0007669"/>
    <property type="project" value="InterPro"/>
</dbReference>
<dbReference type="InterPro" id="IPR032465">
    <property type="entry name" value="ACMSD"/>
</dbReference>
<evidence type="ECO:0000313" key="3">
    <source>
        <dbReference type="EMBL" id="QLY28495.1"/>
    </source>
</evidence>
<proteinExistence type="predicted"/>
<sequence>MRIDIHAHLWTDDYLDLLVELGHTDTDTQRGMGAGLGAELEARLRLMDSAGVDMQVLSAPPQLPYGEDREKAIAAAQFVNDQYTDVVSRNPHRFRAFASTPMPHIDASLAEIGRALDELGMVGVAMNTTVLGRALVDPEFAPIFAELDRRAAVLYLHPAGNSACSPLIADYHLTWMAGAPIEDTISVMQLITHGFPLRYPNIRIINSHLGGALPMLLQRADNQYLWEAPGTPELPSTLARMMWYDTVGHGHLPALRAAIDSFGADRLILGTDFPYEAGDIFARAISYISDPSIAPEDAKAILAANAAGLFGPKV</sequence>
<protein>
    <submittedName>
        <fullName evidence="3">Amidohydrolase</fullName>
    </submittedName>
</protein>
<evidence type="ECO:0000259" key="2">
    <source>
        <dbReference type="Pfam" id="PF04909"/>
    </source>
</evidence>
<dbReference type="SUPFAM" id="SSF51556">
    <property type="entry name" value="Metallo-dependent hydrolases"/>
    <property type="match status" value="1"/>
</dbReference>
<dbReference type="InterPro" id="IPR032466">
    <property type="entry name" value="Metal_Hydrolase"/>
</dbReference>
<dbReference type="RefSeq" id="WP_181579701.1">
    <property type="nucleotide sequence ID" value="NZ_CP059399.1"/>
</dbReference>